<dbReference type="Proteomes" id="UP000319663">
    <property type="component" value="Unassembled WGS sequence"/>
</dbReference>
<evidence type="ECO:0000313" key="1">
    <source>
        <dbReference type="EMBL" id="TQB69632.1"/>
    </source>
</evidence>
<reference evidence="1 2" key="1">
    <citation type="submission" date="2019-06" db="EMBL/GenBank/DDBJ databases">
        <title>Wine fermentation using esterase from Monascus purpureus.</title>
        <authorList>
            <person name="Geng C."/>
            <person name="Zhang Y."/>
        </authorList>
    </citation>
    <scope>NUCLEOTIDE SEQUENCE [LARGE SCALE GENOMIC DNA]</scope>
    <source>
        <strain evidence="1">HQ1</strain>
    </source>
</reference>
<proteinExistence type="predicted"/>
<evidence type="ECO:0000313" key="2">
    <source>
        <dbReference type="Proteomes" id="UP000319663"/>
    </source>
</evidence>
<sequence>MRLCVWLWNAFAPKWSPPIDEIEAMGLSTEENLDKICLYWPDLGVKGEDQWNDAAPPGPVRQSRETRNATRLADRQTFLEFVESVYNEAVAQDKEDEDFHSPMCHELGYFAKYAGVQDLDFCHSIICPFEPVSLRPPLHWF</sequence>
<keyword evidence="2" id="KW-1185">Reference proteome</keyword>
<protein>
    <submittedName>
        <fullName evidence="1">Uncharacterized protein</fullName>
    </submittedName>
</protein>
<dbReference type="AlphaFoldDB" id="A0A507QR88"/>
<comment type="caution">
    <text evidence="1">The sequence shown here is derived from an EMBL/GenBank/DDBJ whole genome shotgun (WGS) entry which is preliminary data.</text>
</comment>
<organism evidence="1 2">
    <name type="scientific">Monascus purpureus</name>
    <name type="common">Red mold</name>
    <name type="synonym">Monascus anka</name>
    <dbReference type="NCBI Taxonomy" id="5098"/>
    <lineage>
        <taxon>Eukaryota</taxon>
        <taxon>Fungi</taxon>
        <taxon>Dikarya</taxon>
        <taxon>Ascomycota</taxon>
        <taxon>Pezizomycotina</taxon>
        <taxon>Eurotiomycetes</taxon>
        <taxon>Eurotiomycetidae</taxon>
        <taxon>Eurotiales</taxon>
        <taxon>Aspergillaceae</taxon>
        <taxon>Monascus</taxon>
    </lineage>
</organism>
<accession>A0A507QR88</accession>
<dbReference type="EMBL" id="VIFY01000143">
    <property type="protein sequence ID" value="TQB69632.1"/>
    <property type="molecule type" value="Genomic_DNA"/>
</dbReference>
<gene>
    <name evidence="1" type="ORF">MPDQ_001583</name>
</gene>
<name>A0A507QR88_MONPU</name>